<dbReference type="VEuPathDB" id="FungiDB:PV09_09425"/>
<evidence type="ECO:0000313" key="4">
    <source>
        <dbReference type="Proteomes" id="UP000053259"/>
    </source>
</evidence>
<keyword evidence="2" id="KW-0472">Membrane</keyword>
<feature type="transmembrane region" description="Helical" evidence="2">
    <location>
        <begin position="12"/>
        <end position="30"/>
    </location>
</feature>
<sequence>MSITPSRRVSAVIFFSFLASMIIFFHGTIYHELYKHTHQLQTTEGHEHQHLVATEEERQKQLQDEFDRQMNIAHQHGRPSDPHSAPNAGPASKRPPPGPSPQNGADPDHSAPVEFPSHLPPTMVSHEHAGSIDIVIVETTGFHDEVSAALVHAFGSLSNARLHLYLERPRYGLLDVLKSFNLSSPIVAVNSTSEFGARGPKPQILVSTTCEVDPLRLDAQFKSLLEERKTFLYCVVHHADRWHGSENDVALQPWVREGLVDFIALSEHTANYFREHAVSEPTLRASTVLKVLPPVFPLVFPHKAKALSDSRLEIVVQGSYETTRRDYQGVFSTLSDLLGQRDDNRHLDRNLTLHLVGHGEHPTIPEQLNEHVFFDEKLNYIPFYSLISDSAALLPAFAGSEYLDRQASSSIAASLIGGTPVVVDRAMLDAYSYLDEGAVWVREEGESEMDVVTKLLASTPELIERQKHLVRIQCRQIVAKNIKSVSRWVEVALRRLSV</sequence>
<reference evidence="3 4" key="1">
    <citation type="submission" date="2015-01" db="EMBL/GenBank/DDBJ databases">
        <title>The Genome Sequence of Ochroconis gallopava CBS43764.</title>
        <authorList>
            <consortium name="The Broad Institute Genomics Platform"/>
            <person name="Cuomo C."/>
            <person name="de Hoog S."/>
            <person name="Gorbushina A."/>
            <person name="Stielow B."/>
            <person name="Teixiera M."/>
            <person name="Abouelleil A."/>
            <person name="Chapman S.B."/>
            <person name="Priest M."/>
            <person name="Young S.K."/>
            <person name="Wortman J."/>
            <person name="Nusbaum C."/>
            <person name="Birren B."/>
        </authorList>
    </citation>
    <scope>NUCLEOTIDE SEQUENCE [LARGE SCALE GENOMIC DNA]</scope>
    <source>
        <strain evidence="3 4">CBS 43764</strain>
    </source>
</reference>
<organism evidence="3 4">
    <name type="scientific">Verruconis gallopava</name>
    <dbReference type="NCBI Taxonomy" id="253628"/>
    <lineage>
        <taxon>Eukaryota</taxon>
        <taxon>Fungi</taxon>
        <taxon>Dikarya</taxon>
        <taxon>Ascomycota</taxon>
        <taxon>Pezizomycotina</taxon>
        <taxon>Dothideomycetes</taxon>
        <taxon>Pleosporomycetidae</taxon>
        <taxon>Venturiales</taxon>
        <taxon>Sympoventuriaceae</taxon>
        <taxon>Verruconis</taxon>
    </lineage>
</organism>
<dbReference type="EMBL" id="KN847596">
    <property type="protein sequence ID" value="KIV98811.1"/>
    <property type="molecule type" value="Genomic_DNA"/>
</dbReference>
<keyword evidence="2" id="KW-0812">Transmembrane</keyword>
<evidence type="ECO:0000256" key="1">
    <source>
        <dbReference type="SAM" id="MobiDB-lite"/>
    </source>
</evidence>
<dbReference type="GeneID" id="27317398"/>
<name>A0A0D1YDJ3_9PEZI</name>
<keyword evidence="4" id="KW-1185">Reference proteome</keyword>
<dbReference type="OrthoDB" id="549336at2759"/>
<evidence type="ECO:0000256" key="2">
    <source>
        <dbReference type="SAM" id="Phobius"/>
    </source>
</evidence>
<dbReference type="AlphaFoldDB" id="A0A0D1YDJ3"/>
<evidence type="ECO:0008006" key="5">
    <source>
        <dbReference type="Google" id="ProtNLM"/>
    </source>
</evidence>
<feature type="region of interest" description="Disordered" evidence="1">
    <location>
        <begin position="74"/>
        <end position="124"/>
    </location>
</feature>
<dbReference type="RefSeq" id="XP_016208681.1">
    <property type="nucleotide sequence ID" value="XM_016363482.1"/>
</dbReference>
<evidence type="ECO:0000313" key="3">
    <source>
        <dbReference type="EMBL" id="KIV98811.1"/>
    </source>
</evidence>
<dbReference type="HOGENOM" id="CLU_034303_0_0_1"/>
<proteinExistence type="predicted"/>
<accession>A0A0D1YDJ3</accession>
<keyword evidence="2" id="KW-1133">Transmembrane helix</keyword>
<protein>
    <recommendedName>
        <fullName evidence="5">Glycosyl transferase family 1 domain-containing protein</fullName>
    </recommendedName>
</protein>
<gene>
    <name evidence="3" type="ORF">PV09_09425</name>
</gene>
<dbReference type="Proteomes" id="UP000053259">
    <property type="component" value="Unassembled WGS sequence"/>
</dbReference>
<dbReference type="InParanoid" id="A0A0D1YDJ3"/>